<dbReference type="Gene3D" id="3.30.2090.10">
    <property type="entry name" value="Multidrug efflux transporter AcrB TolC docking domain, DN and DC subdomains"/>
    <property type="match status" value="1"/>
</dbReference>
<reference evidence="2 3" key="1">
    <citation type="submission" date="2020-03" db="EMBL/GenBank/DDBJ databases">
        <title>Metabolic flexibility allows generalist bacteria to become dominant in a frequently disturbed ecosystem.</title>
        <authorList>
            <person name="Chen Y.-J."/>
            <person name="Leung P.M."/>
            <person name="Bay S.K."/>
            <person name="Hugenholtz P."/>
            <person name="Kessler A.J."/>
            <person name="Shelley G."/>
            <person name="Waite D.W."/>
            <person name="Cook P.L."/>
            <person name="Greening C."/>
        </authorList>
    </citation>
    <scope>NUCLEOTIDE SEQUENCE [LARGE SCALE GENOMIC DNA]</scope>
    <source>
        <strain evidence="2">SS_bin_28</strain>
    </source>
</reference>
<dbReference type="PANTHER" id="PTHR32063">
    <property type="match status" value="1"/>
</dbReference>
<dbReference type="InterPro" id="IPR027463">
    <property type="entry name" value="AcrB_DN_DC_subdom"/>
</dbReference>
<dbReference type="SUPFAM" id="SSF82866">
    <property type="entry name" value="Multidrug efflux transporter AcrB transmembrane domain"/>
    <property type="match status" value="2"/>
</dbReference>
<gene>
    <name evidence="2" type="ORF">HKN21_14400</name>
</gene>
<feature type="transmembrane region" description="Helical" evidence="1">
    <location>
        <begin position="612"/>
        <end position="631"/>
    </location>
</feature>
<accession>A0A7Y2E9Y6</accession>
<dbReference type="GO" id="GO:0042910">
    <property type="term" value="F:xenobiotic transmembrane transporter activity"/>
    <property type="evidence" value="ECO:0007669"/>
    <property type="project" value="TreeGrafter"/>
</dbReference>
<dbReference type="AlphaFoldDB" id="A0A7Y2E9Y6"/>
<evidence type="ECO:0000313" key="3">
    <source>
        <dbReference type="Proteomes" id="UP000547674"/>
    </source>
</evidence>
<name>A0A7Y2E9Y6_UNCEI</name>
<feature type="non-terminal residue" evidence="2">
    <location>
        <position position="1"/>
    </location>
</feature>
<feature type="transmembrane region" description="Helical" evidence="1">
    <location>
        <begin position="16"/>
        <end position="34"/>
    </location>
</feature>
<dbReference type="Proteomes" id="UP000547674">
    <property type="component" value="Unassembled WGS sequence"/>
</dbReference>
<feature type="transmembrane region" description="Helical" evidence="1">
    <location>
        <begin position="514"/>
        <end position="533"/>
    </location>
</feature>
<organism evidence="2 3">
    <name type="scientific">Eiseniibacteriota bacterium</name>
    <dbReference type="NCBI Taxonomy" id="2212470"/>
    <lineage>
        <taxon>Bacteria</taxon>
        <taxon>Candidatus Eiseniibacteriota</taxon>
    </lineage>
</organism>
<dbReference type="Gene3D" id="1.20.1640.10">
    <property type="entry name" value="Multidrug efflux transporter AcrB transmembrane domain"/>
    <property type="match status" value="2"/>
</dbReference>
<protein>
    <submittedName>
        <fullName evidence="2">Efflux RND transporter permease subunit</fullName>
    </submittedName>
</protein>
<dbReference type="InterPro" id="IPR001036">
    <property type="entry name" value="Acrflvin-R"/>
</dbReference>
<dbReference type="Gene3D" id="3.30.70.1440">
    <property type="entry name" value="Multidrug efflux transporter AcrB pore domain"/>
    <property type="match status" value="1"/>
</dbReference>
<feature type="transmembrane region" description="Helical" evidence="1">
    <location>
        <begin position="643"/>
        <end position="669"/>
    </location>
</feature>
<dbReference type="Gene3D" id="3.30.70.1430">
    <property type="entry name" value="Multidrug efflux transporter AcrB pore domain"/>
    <property type="match status" value="1"/>
</dbReference>
<keyword evidence="1" id="KW-0472">Membrane</keyword>
<sequence>DSLVGAAVRGTQEVRAAVIASTLTSIAVFFPMIFVEGVAGQAFGDLGLAVVVSLLASLAVAVYFIPMLASREKIETIASDGSVDWMHFNSIRGLKEAWSGSRLWKKLIILPPLYWILRFVMLFLMEFIGKLGLVVFIGTVWFVTKPVKVVVGGLLGALLYVPVRGGAFIFKGLPNAYRKFLGWSLRQPGAVAMGAILVVAVTAWVATNLQSELLPEVKQGEFTVEAQLPVGTPLEETDSVMSLIEKRLQDKKSLESLLVSVGYDPVQSQRSDEGEHTTAFKVLVDEAANEAQLVKDVRAEFQGIPDLQSRVVKPVLFSSKTPIEVEIHAEDLVLLKKLTDEATQALSEMDELADVSSTLQRGAPEIQVIYDRERLSRYGLNIQSVARLVRDKVQGFEATRFNLLDRTIPVVVRLEEPDRRSVSDVRDMIVNPGGERPVPLSAVANIQLGEAPSEIRRSDGKRVGLIRANLASGSLSEAVAGIERTLQSSVNFPMSTTYFVSGQNEEWERSKGSLYLALGLSVFLVYVIMAIQFESLLHPLIIMVTIPLAFVGTIFLLWLTQTPVSVVVFLGMIMLAGIVVNNAIVLVDYINQLRRRGLPREEAIITAGSVRLRPILMTTATTVLGLTPMALGFGDGAEIRTPMALAVISGLIVSTVLTLIVIPTVYSVADRVVSKLFRRPADVVEGEFQPVETQS</sequence>
<feature type="transmembrane region" description="Helical" evidence="1">
    <location>
        <begin position="46"/>
        <end position="65"/>
    </location>
</feature>
<dbReference type="PANTHER" id="PTHR32063:SF0">
    <property type="entry name" value="SWARMING MOTILITY PROTEIN SWRC"/>
    <property type="match status" value="1"/>
</dbReference>
<dbReference type="EMBL" id="JABDJR010000581">
    <property type="protein sequence ID" value="NNF07951.1"/>
    <property type="molecule type" value="Genomic_DNA"/>
</dbReference>
<feature type="transmembrane region" description="Helical" evidence="1">
    <location>
        <begin position="149"/>
        <end position="170"/>
    </location>
</feature>
<dbReference type="SUPFAM" id="SSF82714">
    <property type="entry name" value="Multidrug efflux transporter AcrB TolC docking domain, DN and DC subdomains"/>
    <property type="match status" value="1"/>
</dbReference>
<feature type="transmembrane region" description="Helical" evidence="1">
    <location>
        <begin position="540"/>
        <end position="560"/>
    </location>
</feature>
<dbReference type="SUPFAM" id="SSF82693">
    <property type="entry name" value="Multidrug efflux transporter AcrB pore domain, PN1, PN2, PC1 and PC2 subdomains"/>
    <property type="match status" value="1"/>
</dbReference>
<feature type="transmembrane region" description="Helical" evidence="1">
    <location>
        <begin position="566"/>
        <end position="591"/>
    </location>
</feature>
<dbReference type="PRINTS" id="PR00702">
    <property type="entry name" value="ACRIFLAVINRP"/>
</dbReference>
<dbReference type="GO" id="GO:0005886">
    <property type="term" value="C:plasma membrane"/>
    <property type="evidence" value="ECO:0007669"/>
    <property type="project" value="TreeGrafter"/>
</dbReference>
<keyword evidence="1" id="KW-0812">Transmembrane</keyword>
<comment type="caution">
    <text evidence="2">The sequence shown here is derived from an EMBL/GenBank/DDBJ whole genome shotgun (WGS) entry which is preliminary data.</text>
</comment>
<feature type="transmembrane region" description="Helical" evidence="1">
    <location>
        <begin position="115"/>
        <end position="143"/>
    </location>
</feature>
<keyword evidence="1" id="KW-1133">Transmembrane helix</keyword>
<dbReference type="Pfam" id="PF00873">
    <property type="entry name" value="ACR_tran"/>
    <property type="match status" value="2"/>
</dbReference>
<evidence type="ECO:0000313" key="2">
    <source>
        <dbReference type="EMBL" id="NNF07951.1"/>
    </source>
</evidence>
<feature type="transmembrane region" description="Helical" evidence="1">
    <location>
        <begin position="190"/>
        <end position="207"/>
    </location>
</feature>
<evidence type="ECO:0000256" key="1">
    <source>
        <dbReference type="SAM" id="Phobius"/>
    </source>
</evidence>
<proteinExistence type="predicted"/>